<organism evidence="3 4">
    <name type="scientific">Thyridium curvatum</name>
    <dbReference type="NCBI Taxonomy" id="1093900"/>
    <lineage>
        <taxon>Eukaryota</taxon>
        <taxon>Fungi</taxon>
        <taxon>Dikarya</taxon>
        <taxon>Ascomycota</taxon>
        <taxon>Pezizomycotina</taxon>
        <taxon>Sordariomycetes</taxon>
        <taxon>Sordariomycetidae</taxon>
        <taxon>Thyridiales</taxon>
        <taxon>Thyridiaceae</taxon>
        <taxon>Thyridium</taxon>
    </lineage>
</organism>
<dbReference type="AlphaFoldDB" id="A0A507ARR9"/>
<dbReference type="Pfam" id="PF20150">
    <property type="entry name" value="2EXR"/>
    <property type="match status" value="1"/>
</dbReference>
<sequence>MSTTTATITVTTMTLPGPAGTAPPPTPTPSSQTGTGTGTGIGAAAAAAEQHHQLRQDPEQTFTLFPDLPAELRLRIWDFSLQPRVVVLHTRKAHYSDPDKQPGSVALPPWKSSCRNPAALYACSESRSVALERYPVTIPLPGEGNRRPHGLYLDPERDTVVVLGDFDVQRLRKLNDVIEMQQLELEPLRRRYDAYDGPLSERLGMKRAGLSAACFTSEGSGAMLAAFGRTALRKFDEVVLVLHFELTPPSWFTRGSCSLEECTPDNFQYQRFAEGKGRSLRAGSGWMVVGKNPLKLRDLVFKQDGW</sequence>
<feature type="compositionally biased region" description="Low complexity" evidence="1">
    <location>
        <begin position="1"/>
        <end position="20"/>
    </location>
</feature>
<dbReference type="PANTHER" id="PTHR35910:SF6">
    <property type="entry name" value="2EXR DOMAIN-CONTAINING PROTEIN"/>
    <property type="match status" value="1"/>
</dbReference>
<gene>
    <name evidence="3" type="ORF">E0L32_005966</name>
</gene>
<evidence type="ECO:0000259" key="2">
    <source>
        <dbReference type="Pfam" id="PF20150"/>
    </source>
</evidence>
<proteinExistence type="predicted"/>
<comment type="caution">
    <text evidence="3">The sequence shown here is derived from an EMBL/GenBank/DDBJ whole genome shotgun (WGS) entry which is preliminary data.</text>
</comment>
<keyword evidence="4" id="KW-1185">Reference proteome</keyword>
<evidence type="ECO:0000313" key="3">
    <source>
        <dbReference type="EMBL" id="TPX13495.1"/>
    </source>
</evidence>
<evidence type="ECO:0000313" key="4">
    <source>
        <dbReference type="Proteomes" id="UP000319257"/>
    </source>
</evidence>
<feature type="domain" description="2EXR" evidence="2">
    <location>
        <begin position="62"/>
        <end position="160"/>
    </location>
</feature>
<dbReference type="InterPro" id="IPR045518">
    <property type="entry name" value="2EXR"/>
</dbReference>
<dbReference type="PANTHER" id="PTHR35910">
    <property type="entry name" value="2EXR DOMAIN-CONTAINING PROTEIN"/>
    <property type="match status" value="1"/>
</dbReference>
<evidence type="ECO:0000256" key="1">
    <source>
        <dbReference type="SAM" id="MobiDB-lite"/>
    </source>
</evidence>
<name>A0A507ARR9_9PEZI</name>
<reference evidence="3 4" key="1">
    <citation type="submission" date="2019-06" db="EMBL/GenBank/DDBJ databases">
        <title>Draft genome sequence of the filamentous fungus Phialemoniopsis curvata isolated from diesel fuel.</title>
        <authorList>
            <person name="Varaljay V.A."/>
            <person name="Lyon W.J."/>
            <person name="Crouch A.L."/>
            <person name="Drake C.E."/>
            <person name="Hollomon J.M."/>
            <person name="Nadeau L.J."/>
            <person name="Nunn H.S."/>
            <person name="Stevenson B.S."/>
            <person name="Bojanowski C.L."/>
            <person name="Crookes-Goodson W.J."/>
        </authorList>
    </citation>
    <scope>NUCLEOTIDE SEQUENCE [LARGE SCALE GENOMIC DNA]</scope>
    <source>
        <strain evidence="3 4">D216</strain>
    </source>
</reference>
<protein>
    <recommendedName>
        <fullName evidence="2">2EXR domain-containing protein</fullName>
    </recommendedName>
</protein>
<dbReference type="RefSeq" id="XP_030995206.1">
    <property type="nucleotide sequence ID" value="XM_031140546.1"/>
</dbReference>
<dbReference type="GeneID" id="41973413"/>
<feature type="region of interest" description="Disordered" evidence="1">
    <location>
        <begin position="1"/>
        <end position="43"/>
    </location>
</feature>
<dbReference type="InParanoid" id="A0A507ARR9"/>
<dbReference type="Proteomes" id="UP000319257">
    <property type="component" value="Unassembled WGS sequence"/>
</dbReference>
<accession>A0A507ARR9</accession>
<dbReference type="EMBL" id="SKBQ01000033">
    <property type="protein sequence ID" value="TPX13495.1"/>
    <property type="molecule type" value="Genomic_DNA"/>
</dbReference>
<dbReference type="OrthoDB" id="3473305at2759"/>